<dbReference type="InterPro" id="IPR018511">
    <property type="entry name" value="Hemolysin-typ_Ca-bd_CS"/>
</dbReference>
<dbReference type="GO" id="GO:0005509">
    <property type="term" value="F:calcium ion binding"/>
    <property type="evidence" value="ECO:0007669"/>
    <property type="project" value="InterPro"/>
</dbReference>
<comment type="caution">
    <text evidence="2">The sequence shown here is derived from an EMBL/GenBank/DDBJ whole genome shotgun (WGS) entry which is preliminary data.</text>
</comment>
<dbReference type="PROSITE" id="PS00012">
    <property type="entry name" value="PHOSPHOPANTETHEINE"/>
    <property type="match status" value="1"/>
</dbReference>
<dbReference type="InterPro" id="IPR013783">
    <property type="entry name" value="Ig-like_fold"/>
</dbReference>
<evidence type="ECO:0000313" key="2">
    <source>
        <dbReference type="EMBL" id="MCM2679030.1"/>
    </source>
</evidence>
<dbReference type="InterPro" id="IPR019959">
    <property type="entry name" value="T1SS-143_rpt-cont_dom"/>
</dbReference>
<evidence type="ECO:0000313" key="3">
    <source>
        <dbReference type="Proteomes" id="UP001165393"/>
    </source>
</evidence>
<dbReference type="SUPFAM" id="SSF51120">
    <property type="entry name" value="beta-Roll"/>
    <property type="match status" value="1"/>
</dbReference>
<dbReference type="NCBIfam" id="TIGR03660">
    <property type="entry name" value="T1SS_rpt_143"/>
    <property type="match status" value="1"/>
</dbReference>
<dbReference type="RefSeq" id="WP_251260398.1">
    <property type="nucleotide sequence ID" value="NZ_JAMQGP010000002.1"/>
</dbReference>
<dbReference type="PROSITE" id="PS00330">
    <property type="entry name" value="HEMOLYSIN_CALCIUM"/>
    <property type="match status" value="2"/>
</dbReference>
<dbReference type="Proteomes" id="UP001165393">
    <property type="component" value="Unassembled WGS sequence"/>
</dbReference>
<dbReference type="InterPro" id="IPR001343">
    <property type="entry name" value="Hemolysn_Ca-bd"/>
</dbReference>
<dbReference type="Pfam" id="PF00353">
    <property type="entry name" value="HemolysinCabind"/>
    <property type="match status" value="1"/>
</dbReference>
<sequence>MDKIAVFYLHHQGQIWQVRTDGTWILMTEEQVQSIDAPVGELSDYLKLLNGTEGVLVLNDVEIEIPAAIVSSMQPLLNPQAKAQVADAASDSNLLNGSSSASQSQTSGTFFFTTIRRDAEEMIAESGFDTLPDNPAKTSVFQTSAGGDLPPDIVPTGAEITVTIEDGGDGFENRFEVPKVDVHGTAEKLDDRTLTITITDVNDTQLNFEALVIDGLWRLDAVDLSTLAEGVVTATASIADSYGNSVEAHDDTIKDTVAQVTIDFGDGGDQAINQFEVGAVSLSGDALGIEDGHRVEILISDGTGRHLRVQGSVVDEKWQVLEQDLTSFEQGSIVARIVSVDTPGNPAFALGHSTIDTLASISAFAETGHDQIINRFEQSSVRLFGSLSNIEDGQSIQVSVTDINGLTLSFESVASTNSWERVRTDLSALADGALTLNVETADLAGNPASANYLFEKDTFAQIEAKILDDDGLINPSELQNLRVGGTVQGVEDGQLVSLIVTDQFGHSAVRQVAVTNGQWYTVLDVRTLLDGQMNLGVEVQDRAGNIAVAGGRATIDTTDGMTINIESGDDNYLNRFEVPATLVSGDVTDIDDGATVSIVLSDVHGHEVFLSAVVIDGRWSAGLQNLTEFDEGPIFALATVQDEAGNRASAIDFAIIDRLAEVSLLIDSGDDSLINLAEQLAISLSGAASHIENGQLANVLLTDIYGHTLRFETTLVDGQWQLDNLDVSSLAEGIVSASVKVVDIAGNPASDSNTAVKDTLAELSVTLDPNGDQLFNPRELSDVPIEGNVTNIEDGQVVTITVTATDGTTFTTQATVLNSAFSTTADLRLFPDGPIHVFAQAEDIAGNRASDSDSGNIDLTDGLTITIDSGDDNYINASELPVRDVFGTTEDVENGRTVTLILTDFRGHTEVLTTRVLNSAWRIEAVDFSVFDEGYIIAEASVLDRAGNLASGIDIAQKDTQIDAQIIIDPDSPEYVNAAEQLAVNILSQFHFVEDGQDVSLKLSDQAGTEQMFNIVKNGGDWLLEEVDFSNFEDGLITAQVTITDIAGNTVTATDTVIKDTQAQLTLELDANGDGLLNPLELSAVSISGTVLNVEDGQWVEITLTDIASQQITVTAMVQGSMYQTTADVRTFVDGVLLATAKVVDVAGNTASASDNVLVDTTDGLTIVIETGGDPYLNANEIGNVRIHGTATDIENGQTVVVEVATFARGIIEFDAVIENGVWEVAAADLTSLSDGVLYALAVAQDLAGNIASAVTSTVKDTLANIDVTVAQTEDGYLNGAESLVASLLGNASHVNDGQTVTIAVTDSAGAVLTGSAIVEGEDWSTDTFDWTSVAEGLVTVDVEVVDEAGNPAQSSYQFTKDTHVGIDIDTGTGFDIEIARVGLPVFLSGTTTAEAGQWVTVTISDGLNEQAATAQVQDDQTWSTGDFIIDQLDLVSSIDWTLTASVEDIAGNLAEDDFPTIVEPSSVYLSEQALGLFSATTATSELRISGAQLTFSSIQSELESLTSDGQALVLNVSADEKSFQLSVQASSDLVMSGEISDNSRASITLHAPVDQPEGIFLLRVPIVINGLQTDADGTEELVVARLDADILDSTPFAVDDSYSVVEAEVSAGSLIANDTTLEGPLVVTKIVANGESHSIAPTRLNEISFPEGTLVVTSSGAWSFLSHRNLDHTQPQSIEFSYDVIDHDGDPDRADVIINITDGAAGHVSDVDGHLVEPKVGSNILGTASFEVTAGSDDLIANSIRFHPDTIDRLESLNITSLGDTVEYALSADEKQIQATTSGTSVDVFTLSLSALSKGGSLEAEGSLFLMRPIDHNATDIIYIDLSVVANDADGTNTVGGRVQVTVSDGETVALSISQSVHVDEDNLPSALTGTGSIAVETGSDDVATIEIDRANNQPPLTSGGQVIQYQLSGDGLILTGYVLDPLDPVFKVILNSDFAPEVDSSIDYVYEQYQSLDQGSDASTVDQLIPIRIIATDSDGDETLVTLDITVSDGDAPIIVPDKLSLVVGEIPRDLVHAPLVDEVDSTSVTVTAGKDPIVDVVYDIANGSLVVDQSGTVLTQNGQSLTWRNRANGELDVVLSDGTSVLNFKLPDDISTPSETDANFDLVVTQIGPIDHLDGNDLQIGLMIPLEVVDSDGSIGRVDLSVIVHDGRDPRISSGADMTVDENDLSAGTVMDTTQVTIDRGSDRVADVAPDKADFDSLNLSSGGLAITLSSQANANGWWLAKTSAGTEVFRVKFERDGSVSFELKQAIDHPDAAARNELEIPFNVTVIDTDNDESAPIEVKVTVTDDVPTARLGVIAITEGDSETRNILPETHQGADGAEVYQVSYRGTLYQAGETIDLTTDDGAVYGTLVIDKNGDLDLQTTNVLSTGLVFRDNNISYTVRDFDKDVVNNSLEIELLDSAGYIDTGEDTTTEDVPLKLEILASPADVDDDESIVSMTFDSASLKGGTLTLNDVALKVDGSGNPFLSAAANEFITVGNRNVIPNGDLVYTPLLNSSDQTQTVSIGIRVEVQRGGVFDRHIDDTYDLTIISDADVPVWNANTFEYAITEDASATAISIEALLADTDGSEALSYEVLAIDNGLSLTSNTTPIEVGSVLTAAELAQLKALMGQNLAGEYQFSIKAISIEAQNSDQASDDRVVTLKVAPVADIPQVASKNIRGTEDTDIDLSAAIVGQLSDDDGSETLYYRVDVQDGWLVLSNSGANVTDLGGNRFEVLAKDVEAGAIQLRPAANISEVTDTATVSVTAIARESSQDGIAPSVAETLGNSTSFDIKLTGVPDIPILDAAQSAGWTLDPDTLQLTNSSEKYEDEDLALDFVLTTVDQDGSEVMNFLLKDIPDGVELVDSAGHSAQLPVVDVVNGNPTFQVTSSQLNQLFLSIEEDFSGPIDFTIQQIVTEEDGASESYDIAVTLVVTPVIDTSGVSQVAQGAEDRVLSLNLMPNTSADMDGSETVTGAVITDLLGMRLFIDGTEQVLPANGLDLANYTDAISPNIESLLRSGRISILPPEDAAGQFSLPIRYTIADTSALEVVRQDINVNVSVDINARVESDTIISSPRAYISDDGSAIALDGAVSFTDADLDGSEVVDYLVIIAPDANNWFVQSDREVIHDGNGRWIIDVSGLTSDSVKETVQDLLANTTVNTQLKGTFELGIEARILDGQDAEIRNSSLILRYNTASSGGTASQVNDLQDSVIDAIEESGAISTSDHLNTSIAGDANDVVSFRVDASDLRHGETISGSGVLLEYDASGQNVIAYLFRESDISSLSISDLDSDFAGVLTIPVTVIATDPSGDTFSEQQDLVIEVAPKVDGVQLNAKVTEIDEDVATVLGLNFVFADSNIPNEGIETLSGTLQLQLPDGGRLQGPGILQVNPTTWQVNDLSTLDQIEYIGPAQDSGQFRVVAIGNVVDIAQGIGDSVLTDSQSSTSEIVIDVLPVTDSASITPRSIFGDEDSAIDMSAISAVAPDNDGSELVTFEFFGVPHGAVLFYEEGGLKVEAANNGRDGGDFDGSPTYVWSLPESALSSLTLTPPLDFSGTIPLEFVVIRREQGTEDIVSTSQTIEVQVNPVGDDVQSFNPVLDYQVDEGDTVNIKINAESLETNSNETLEMVIRIDTTNSDSSAIDGLSGIRADGDFSAFVTDASGTYATIQTSASAIEQVQLVLGDSVFGHLEAAVEIRSFDQASISGSIVSDYGDALIENIIVDIAPFPDAPILTLNQDNLYAEEGVDIPINIDLAQQSPAPGENAFVIIQGAPDHVTFSNGQLNPEGWTIAQAQVPNLKIEGLVAGDTFSLTFIPYSELGSDRADGSVQTMTIGVVADNTDVLSAGLKNNILYATAGDDTISSSAGNDVLSGGTGSDNLSGGLGSDRFVFNQGDDTGGANDAITDFALGADSLDLTGLLAAVNSSSGAELDLVVDLSENAGDTTLSIKLDQVNVTQEIVLDGVSINDLAGGGSTAEADILQKLIDDGTLVSG</sequence>
<dbReference type="PROSITE" id="PS00018">
    <property type="entry name" value="EF_HAND_1"/>
    <property type="match status" value="1"/>
</dbReference>
<dbReference type="NCBIfam" id="NF033510">
    <property type="entry name" value="Ca_tandemer"/>
    <property type="match status" value="3"/>
</dbReference>
<proteinExistence type="predicted"/>
<dbReference type="NCBIfam" id="TIGR03661">
    <property type="entry name" value="T1SS_VCA0849"/>
    <property type="match status" value="1"/>
</dbReference>
<accession>A0AA42B6S8</accession>
<dbReference type="InterPro" id="IPR011049">
    <property type="entry name" value="Serralysin-like_metalloprot_C"/>
</dbReference>
<name>A0AA42B6S8_9GAMM</name>
<gene>
    <name evidence="2" type="ORF">NAF29_04975</name>
</gene>
<organism evidence="2 3">
    <name type="scientific">Echinimonas agarilytica</name>
    <dbReference type="NCBI Taxonomy" id="1215918"/>
    <lineage>
        <taxon>Bacteria</taxon>
        <taxon>Pseudomonadati</taxon>
        <taxon>Pseudomonadota</taxon>
        <taxon>Gammaproteobacteria</taxon>
        <taxon>Alteromonadales</taxon>
        <taxon>Echinimonadaceae</taxon>
        <taxon>Echinimonas</taxon>
    </lineage>
</organism>
<dbReference type="EMBL" id="JAMQGP010000002">
    <property type="protein sequence ID" value="MCM2679030.1"/>
    <property type="molecule type" value="Genomic_DNA"/>
</dbReference>
<dbReference type="InterPro" id="IPR019960">
    <property type="entry name" value="T1SS_VCA0849"/>
</dbReference>
<dbReference type="Gene3D" id="2.60.40.10">
    <property type="entry name" value="Immunoglobulins"/>
    <property type="match status" value="9"/>
</dbReference>
<keyword evidence="1" id="KW-0106">Calcium</keyword>
<protein>
    <submittedName>
        <fullName evidence="2">Type I secretion C-terminal target domain-containing protein</fullName>
    </submittedName>
</protein>
<reference evidence="2 3" key="1">
    <citation type="journal article" date="2013" name="Antonie Van Leeuwenhoek">
        <title>Echinimonas agarilytica gen. nov., sp. nov., a new gammaproteobacterium isolated from the sea urchin Strongylocentrotus intermedius.</title>
        <authorList>
            <person name="Nedashkovskaya O.I."/>
            <person name="Stenkova A.M."/>
            <person name="Zhukova N.V."/>
            <person name="Van Trappen S."/>
            <person name="Lee J.S."/>
            <person name="Kim S.B."/>
        </authorList>
    </citation>
    <scope>NUCLEOTIDE SEQUENCE [LARGE SCALE GENOMIC DNA]</scope>
    <source>
        <strain evidence="2 3">KMM 6351</strain>
    </source>
</reference>
<dbReference type="InterPro" id="IPR006162">
    <property type="entry name" value="Ppantetheine_attach_site"/>
</dbReference>
<evidence type="ECO:0000256" key="1">
    <source>
        <dbReference type="ARBA" id="ARBA00022837"/>
    </source>
</evidence>
<dbReference type="InterPro" id="IPR018247">
    <property type="entry name" value="EF_Hand_1_Ca_BS"/>
</dbReference>
<keyword evidence="3" id="KW-1185">Reference proteome</keyword>